<dbReference type="CDD" id="cd01392">
    <property type="entry name" value="HTH_LacI"/>
    <property type="match status" value="1"/>
</dbReference>
<evidence type="ECO:0000313" key="5">
    <source>
        <dbReference type="EMBL" id="WDR06818.1"/>
    </source>
</evidence>
<keyword evidence="3" id="KW-0804">Transcription</keyword>
<dbReference type="SUPFAM" id="SSF47413">
    <property type="entry name" value="lambda repressor-like DNA-binding domains"/>
    <property type="match status" value="1"/>
</dbReference>
<protein>
    <submittedName>
        <fullName evidence="5">LacI family DNA-binding transcriptional regulator</fullName>
    </submittedName>
</protein>
<organism evidence="5 6">
    <name type="scientific">Devosia rhodophyticola</name>
    <dbReference type="NCBI Taxonomy" id="3026423"/>
    <lineage>
        <taxon>Bacteria</taxon>
        <taxon>Pseudomonadati</taxon>
        <taxon>Pseudomonadota</taxon>
        <taxon>Alphaproteobacteria</taxon>
        <taxon>Hyphomicrobiales</taxon>
        <taxon>Devosiaceae</taxon>
        <taxon>Devosia</taxon>
    </lineage>
</organism>
<evidence type="ECO:0000256" key="2">
    <source>
        <dbReference type="ARBA" id="ARBA00023125"/>
    </source>
</evidence>
<dbReference type="InterPro" id="IPR000843">
    <property type="entry name" value="HTH_LacI"/>
</dbReference>
<proteinExistence type="predicted"/>
<dbReference type="PANTHER" id="PTHR30146">
    <property type="entry name" value="LACI-RELATED TRANSCRIPTIONAL REPRESSOR"/>
    <property type="match status" value="1"/>
</dbReference>
<keyword evidence="2 5" id="KW-0238">DNA-binding</keyword>
<gene>
    <name evidence="5" type="ORF">PSQ90_05045</name>
</gene>
<dbReference type="InterPro" id="IPR046335">
    <property type="entry name" value="LacI/GalR-like_sensor"/>
</dbReference>
<dbReference type="PANTHER" id="PTHR30146:SF109">
    <property type="entry name" value="HTH-TYPE TRANSCRIPTIONAL REGULATOR GALS"/>
    <property type="match status" value="1"/>
</dbReference>
<dbReference type="GO" id="GO:0003677">
    <property type="term" value="F:DNA binding"/>
    <property type="evidence" value="ECO:0007669"/>
    <property type="project" value="UniProtKB-KW"/>
</dbReference>
<evidence type="ECO:0000256" key="1">
    <source>
        <dbReference type="ARBA" id="ARBA00023015"/>
    </source>
</evidence>
<dbReference type="SUPFAM" id="SSF53822">
    <property type="entry name" value="Periplasmic binding protein-like I"/>
    <property type="match status" value="1"/>
</dbReference>
<dbReference type="Gene3D" id="1.10.260.40">
    <property type="entry name" value="lambda repressor-like DNA-binding domains"/>
    <property type="match status" value="1"/>
</dbReference>
<evidence type="ECO:0000313" key="6">
    <source>
        <dbReference type="Proteomes" id="UP001222118"/>
    </source>
</evidence>
<dbReference type="RefSeq" id="WP_282212331.1">
    <property type="nucleotide sequence ID" value="NZ_CP118247.1"/>
</dbReference>
<keyword evidence="6" id="KW-1185">Reference proteome</keyword>
<dbReference type="InterPro" id="IPR028082">
    <property type="entry name" value="Peripla_BP_I"/>
</dbReference>
<dbReference type="InterPro" id="IPR010982">
    <property type="entry name" value="Lambda_DNA-bd_dom_sf"/>
</dbReference>
<sequence length="336" mass="36860">MRRKGLTSVELAKLAGVSTATVSRAFAQGSRIKAQTRERILTLADEHGFRPNAMARSLHSNQSRLVALVVNTIANPAEGEGLTPLIHRLQAMERLPLLLCCADHEDRAQLMRVVSTYQVDHVVLYSDAVSIDDVTNIFRSAVPIIASCEPLNGRAVSEVRIDSAAASREVTTYLVEQGHRHFAYLSGRSASHIDIQRKGWFAVALKDYNLAIDSAGQGDYTYESGFREAILMLRHMRPDVIVCANDLMAVGVKDAATRLGIQVPEQLAIVGHDGVELSRWDCNSITTIMPPPGLVSDALIEVIAQSPNAPPLRRTITCEVRWGHSTGEIPRRDLAR</sequence>
<dbReference type="SMART" id="SM00354">
    <property type="entry name" value="HTH_LACI"/>
    <property type="match status" value="1"/>
</dbReference>
<dbReference type="Gene3D" id="3.40.50.2300">
    <property type="match status" value="2"/>
</dbReference>
<dbReference type="Proteomes" id="UP001222118">
    <property type="component" value="Chromosome"/>
</dbReference>
<dbReference type="Pfam" id="PF00356">
    <property type="entry name" value="LacI"/>
    <property type="match status" value="1"/>
</dbReference>
<reference evidence="5 6" key="1">
    <citation type="submission" date="2023-02" db="EMBL/GenBank/DDBJ databases">
        <title>Devosia chondri sp. nov., isolated from the phycosphere of marine algae.</title>
        <authorList>
            <person name="Kim J.M."/>
            <person name="Lee J.K."/>
            <person name="Choi B.J."/>
            <person name="Bayburt H."/>
            <person name="Jeon C.O."/>
        </authorList>
    </citation>
    <scope>NUCLEOTIDE SEQUENCE [LARGE SCALE GENOMIC DNA]</scope>
    <source>
        <strain evidence="5 6">G2-5</strain>
    </source>
</reference>
<dbReference type="PROSITE" id="PS50932">
    <property type="entry name" value="HTH_LACI_2"/>
    <property type="match status" value="1"/>
</dbReference>
<dbReference type="EMBL" id="CP118247">
    <property type="protein sequence ID" value="WDR06818.1"/>
    <property type="molecule type" value="Genomic_DNA"/>
</dbReference>
<keyword evidence="1" id="KW-0805">Transcription regulation</keyword>
<dbReference type="Pfam" id="PF13377">
    <property type="entry name" value="Peripla_BP_3"/>
    <property type="match status" value="1"/>
</dbReference>
<accession>A0ABY7YZK1</accession>
<feature type="domain" description="HTH lacI-type" evidence="4">
    <location>
        <begin position="6"/>
        <end position="60"/>
    </location>
</feature>
<evidence type="ECO:0000259" key="4">
    <source>
        <dbReference type="PROSITE" id="PS50932"/>
    </source>
</evidence>
<name>A0ABY7YZK1_9HYPH</name>
<evidence type="ECO:0000256" key="3">
    <source>
        <dbReference type="ARBA" id="ARBA00023163"/>
    </source>
</evidence>